<dbReference type="InterPro" id="IPR036412">
    <property type="entry name" value="HAD-like_sf"/>
</dbReference>
<dbReference type="InterPro" id="IPR023214">
    <property type="entry name" value="HAD_sf"/>
</dbReference>
<dbReference type="SFLD" id="SFLDS00003">
    <property type="entry name" value="Haloacid_Dehalogenase"/>
    <property type="match status" value="1"/>
</dbReference>
<name>A0A4Y9Z9B6_9AGAM</name>
<dbReference type="GO" id="GO:0016791">
    <property type="term" value="F:phosphatase activity"/>
    <property type="evidence" value="ECO:0007669"/>
    <property type="project" value="UniProtKB-ARBA"/>
</dbReference>
<dbReference type="SUPFAM" id="SSF56784">
    <property type="entry name" value="HAD-like"/>
    <property type="match status" value="1"/>
</dbReference>
<dbReference type="AlphaFoldDB" id="A0A4Y9Z9B6"/>
<dbReference type="OrthoDB" id="2012566at2759"/>
<protein>
    <recommendedName>
        <fullName evidence="3">HAD-like protein</fullName>
    </recommendedName>
</protein>
<evidence type="ECO:0000313" key="1">
    <source>
        <dbReference type="EMBL" id="TFY70730.1"/>
    </source>
</evidence>
<sequence length="528" mass="59235">MSSYSKMTYSINLLNGDMAILSKPLDSHHRFDTLIFDIGDVLFTWSSHNNTSISSKTLHHILNTSTWFDYERGRISESACYDLVAREMGLDAEDVADAFRAARETLTSRSFMIDLIRELKPGRKVYAMSNISAPDYEVLRTKPSDWDVFDAVFTSAQAGVRKPDLGFYEYVLKQTGSDPTRTIFIDDKIDNVLSARSFGMAGIVYDDFASVERSLRRLCFDSIERARAFMRAHACNHASYTSTGHTIQENFAQLLILEATGDPSLVEYTTYEGPFNFFRGDGQFTSKNFPNDADTTSIGLTVSDCMSEVAKHRVMDELLTLRNSDGVLQVYFDASRPRIDPIVCVNVLTLFHTHGRGDELAETFNWVERVLEHRAYVDGTRYYEPAEAFLYFLSRLLAVSPSARARLGPLFVARCRERYGAPGDALALAMRIICFNQEGIDPAVDLERLYALQEADGGWSDGWFYKYGSNGVLIANRGFTTALAINAIVGSRKQGETVGARAHAVNKNGIVHADEGLEERSRLLDEQH</sequence>
<dbReference type="Proteomes" id="UP000298327">
    <property type="component" value="Unassembled WGS sequence"/>
</dbReference>
<accession>A0A4Y9Z9B6</accession>
<dbReference type="PANTHER" id="PTHR43611:SF3">
    <property type="entry name" value="FLAVIN MONONUCLEOTIDE HYDROLASE 1, CHLOROPLATIC"/>
    <property type="match status" value="1"/>
</dbReference>
<proteinExistence type="predicted"/>
<evidence type="ECO:0008006" key="3">
    <source>
        <dbReference type="Google" id="ProtNLM"/>
    </source>
</evidence>
<dbReference type="Gene3D" id="1.10.150.240">
    <property type="entry name" value="Putative phosphatase, domain 2"/>
    <property type="match status" value="1"/>
</dbReference>
<comment type="caution">
    <text evidence="1">The sequence shown here is derived from an EMBL/GenBank/DDBJ whole genome shotgun (WGS) entry which is preliminary data.</text>
</comment>
<evidence type="ECO:0000313" key="2">
    <source>
        <dbReference type="Proteomes" id="UP000298327"/>
    </source>
</evidence>
<dbReference type="STRING" id="205917.A0A4Y9Z9B6"/>
<dbReference type="EMBL" id="SEOQ01000085">
    <property type="protein sequence ID" value="TFY70730.1"/>
    <property type="molecule type" value="Genomic_DNA"/>
</dbReference>
<dbReference type="PANTHER" id="PTHR43611">
    <property type="entry name" value="ALPHA-D-GLUCOSE 1-PHOSPHATE PHOSPHATASE"/>
    <property type="match status" value="1"/>
</dbReference>
<dbReference type="NCBIfam" id="TIGR01509">
    <property type="entry name" value="HAD-SF-IA-v3"/>
    <property type="match status" value="1"/>
</dbReference>
<keyword evidence="2" id="KW-1185">Reference proteome</keyword>
<dbReference type="InterPro" id="IPR023198">
    <property type="entry name" value="PGP-like_dom2"/>
</dbReference>
<dbReference type="SFLD" id="SFLDG01129">
    <property type="entry name" value="C1.5:_HAD__Beta-PGM__Phosphata"/>
    <property type="match status" value="1"/>
</dbReference>
<reference evidence="1 2" key="1">
    <citation type="submission" date="2019-02" db="EMBL/GenBank/DDBJ databases">
        <title>Genome sequencing of the rare red list fungi Dentipellis fragilis.</title>
        <authorList>
            <person name="Buettner E."/>
            <person name="Kellner H."/>
        </authorList>
    </citation>
    <scope>NUCLEOTIDE SEQUENCE [LARGE SCALE GENOMIC DNA]</scope>
    <source>
        <strain evidence="1 2">DSM 105465</strain>
    </source>
</reference>
<organism evidence="1 2">
    <name type="scientific">Dentipellis fragilis</name>
    <dbReference type="NCBI Taxonomy" id="205917"/>
    <lineage>
        <taxon>Eukaryota</taxon>
        <taxon>Fungi</taxon>
        <taxon>Dikarya</taxon>
        <taxon>Basidiomycota</taxon>
        <taxon>Agaricomycotina</taxon>
        <taxon>Agaricomycetes</taxon>
        <taxon>Russulales</taxon>
        <taxon>Hericiaceae</taxon>
        <taxon>Dentipellis</taxon>
    </lineage>
</organism>
<dbReference type="Pfam" id="PF00702">
    <property type="entry name" value="Hydrolase"/>
    <property type="match status" value="1"/>
</dbReference>
<dbReference type="PRINTS" id="PR00413">
    <property type="entry name" value="HADHALOGNASE"/>
</dbReference>
<dbReference type="InterPro" id="IPR006439">
    <property type="entry name" value="HAD-SF_hydro_IA"/>
</dbReference>
<dbReference type="Gene3D" id="3.40.50.1000">
    <property type="entry name" value="HAD superfamily/HAD-like"/>
    <property type="match status" value="1"/>
</dbReference>
<dbReference type="CDD" id="cd02603">
    <property type="entry name" value="HAD_sEH-N_like"/>
    <property type="match status" value="1"/>
</dbReference>
<gene>
    <name evidence="1" type="ORF">EVG20_g2279</name>
</gene>